<dbReference type="InterPro" id="IPR011268">
    <property type="entry name" value="Purine_phosphorylase"/>
</dbReference>
<comment type="pathway">
    <text evidence="1 11">Purine metabolism; purine nucleoside salvage.</text>
</comment>
<dbReference type="GO" id="GO:0004731">
    <property type="term" value="F:purine-nucleoside phosphorylase activity"/>
    <property type="evidence" value="ECO:0007669"/>
    <property type="project" value="UniProtKB-EC"/>
</dbReference>
<evidence type="ECO:0000313" key="15">
    <source>
        <dbReference type="Proteomes" id="UP000242188"/>
    </source>
</evidence>
<dbReference type="Proteomes" id="UP000242188">
    <property type="component" value="Unassembled WGS sequence"/>
</dbReference>
<dbReference type="GO" id="GO:0047975">
    <property type="term" value="F:guanosine phosphorylase activity"/>
    <property type="evidence" value="ECO:0007669"/>
    <property type="project" value="RHEA"/>
</dbReference>
<comment type="catalytic activity">
    <reaction evidence="9">
        <text>2'-deoxyinosine + phosphate = 2-deoxy-alpha-D-ribose 1-phosphate + hypoxanthine</text>
        <dbReference type="Rhea" id="RHEA:27750"/>
        <dbReference type="ChEBI" id="CHEBI:17368"/>
        <dbReference type="ChEBI" id="CHEBI:28997"/>
        <dbReference type="ChEBI" id="CHEBI:43474"/>
        <dbReference type="ChEBI" id="CHEBI:57259"/>
        <dbReference type="EC" id="2.4.2.1"/>
    </reaction>
</comment>
<sequence>MMEIANAANGENGGTSYEEAKKLADDIMARIKCRPVVGIICGSGLGELANMVTDTEIMGYEEIPGFPVSTVPGHAGKLVFGQLGGKPVVLMKGRVHFYEGFTMQKTALPIRIMKLLGVQILIVTNAAGGINQEYEIGDLMIIKDHINMPGFAGMNPLHGQNDERFGPRFPAISKAYTKRLRDHAKTTAKSLGFEGFRIHEGVYCMLAGPSFETVTECKFLNMIGVDVTGMSTCPEVVVAAHCGMEVFGMSLVTNKVVMQYDSEQVANHEEVLETGALRSKDLQKLVAAMLTTLEIKSQP</sequence>
<evidence type="ECO:0000256" key="5">
    <source>
        <dbReference type="ARBA" id="ARBA00022676"/>
    </source>
</evidence>
<feature type="domain" description="Nucleoside phosphorylase" evidence="13">
    <location>
        <begin position="37"/>
        <end position="290"/>
    </location>
</feature>
<feature type="binding site" evidence="12">
    <location>
        <position position="74"/>
    </location>
    <ligand>
        <name>phosphate</name>
        <dbReference type="ChEBI" id="CHEBI:43474"/>
    </ligand>
</feature>
<dbReference type="GO" id="GO:0005737">
    <property type="term" value="C:cytoplasm"/>
    <property type="evidence" value="ECO:0007669"/>
    <property type="project" value="TreeGrafter"/>
</dbReference>
<evidence type="ECO:0000256" key="6">
    <source>
        <dbReference type="ARBA" id="ARBA00022679"/>
    </source>
</evidence>
<feature type="binding site" evidence="12">
    <location>
        <position position="231"/>
    </location>
    <ligand>
        <name>phosphate</name>
        <dbReference type="ChEBI" id="CHEBI:43474"/>
    </ligand>
</feature>
<dbReference type="GO" id="GO:0009116">
    <property type="term" value="P:nucleoside metabolic process"/>
    <property type="evidence" value="ECO:0007669"/>
    <property type="project" value="InterPro"/>
</dbReference>
<evidence type="ECO:0000256" key="9">
    <source>
        <dbReference type="ARBA" id="ARBA00023950"/>
    </source>
</evidence>
<evidence type="ECO:0000313" key="14">
    <source>
        <dbReference type="EMBL" id="OWF50107.1"/>
    </source>
</evidence>
<gene>
    <name evidence="14" type="ORF">KP79_PYT14068</name>
</gene>
<keyword evidence="6 11" id="KW-0808">Transferase</keyword>
<feature type="binding site" evidence="12">
    <location>
        <position position="126"/>
    </location>
    <ligand>
        <name>phosphate</name>
        <dbReference type="ChEBI" id="CHEBI:43474"/>
    </ligand>
</feature>
<evidence type="ECO:0000256" key="12">
    <source>
        <dbReference type="PIRSR" id="PIRSR000477-2"/>
    </source>
</evidence>
<evidence type="ECO:0000256" key="2">
    <source>
        <dbReference type="ARBA" id="ARBA00006751"/>
    </source>
</evidence>
<dbReference type="PANTHER" id="PTHR11904:SF9">
    <property type="entry name" value="PURINE NUCLEOSIDE PHOSPHORYLASE-RELATED"/>
    <property type="match status" value="1"/>
</dbReference>
<comment type="function">
    <text evidence="11">The purine nucleoside phosphorylases catalyze the phosphorolytic breakdown of the N-glycosidic bond in the beta-(deoxy)ribonucleoside molecules, with the formation of the corresponding free purine bases and pentose-1-phosphate.</text>
</comment>
<dbReference type="Pfam" id="PF01048">
    <property type="entry name" value="PNP_UDP_1"/>
    <property type="match status" value="1"/>
</dbReference>
<keyword evidence="5 11" id="KW-0328">Glycosyltransferase</keyword>
<dbReference type="EC" id="2.4.2.1" evidence="3 11"/>
<feature type="binding site" evidence="12">
    <location>
        <position position="43"/>
    </location>
    <ligand>
        <name>phosphate</name>
        <dbReference type="ChEBI" id="CHEBI:43474"/>
    </ligand>
</feature>
<feature type="binding site" evidence="12">
    <location>
        <begin position="94"/>
        <end position="96"/>
    </location>
    <ligand>
        <name>phosphate</name>
        <dbReference type="ChEBI" id="CHEBI:43474"/>
    </ligand>
</feature>
<evidence type="ECO:0000256" key="7">
    <source>
        <dbReference type="ARBA" id="ARBA00023918"/>
    </source>
</evidence>
<evidence type="ECO:0000256" key="8">
    <source>
        <dbReference type="ARBA" id="ARBA00023929"/>
    </source>
</evidence>
<dbReference type="EMBL" id="NEDP02002762">
    <property type="protein sequence ID" value="OWF50107.1"/>
    <property type="molecule type" value="Genomic_DNA"/>
</dbReference>
<dbReference type="Gene3D" id="3.40.50.1580">
    <property type="entry name" value="Nucleoside phosphorylase domain"/>
    <property type="match status" value="1"/>
</dbReference>
<comment type="similarity">
    <text evidence="2 11">Belongs to the PNP/MTAP phosphorylase family.</text>
</comment>
<evidence type="ECO:0000256" key="11">
    <source>
        <dbReference type="PIRNR" id="PIRNR000477"/>
    </source>
</evidence>
<evidence type="ECO:0000256" key="1">
    <source>
        <dbReference type="ARBA" id="ARBA00005058"/>
    </source>
</evidence>
<feature type="binding site" evidence="12">
    <location>
        <position position="212"/>
    </location>
    <ligand>
        <name>a purine D-ribonucleoside</name>
        <dbReference type="ChEBI" id="CHEBI:142355"/>
    </ligand>
</feature>
<dbReference type="SUPFAM" id="SSF53167">
    <property type="entry name" value="Purine and uridine phosphorylases"/>
    <property type="match status" value="1"/>
</dbReference>
<comment type="catalytic activity">
    <reaction evidence="10">
        <text>guanosine + phosphate = alpha-D-ribose 1-phosphate + guanine</text>
        <dbReference type="Rhea" id="RHEA:13233"/>
        <dbReference type="ChEBI" id="CHEBI:16235"/>
        <dbReference type="ChEBI" id="CHEBI:16750"/>
        <dbReference type="ChEBI" id="CHEBI:43474"/>
        <dbReference type="ChEBI" id="CHEBI:57720"/>
        <dbReference type="EC" id="2.4.2.1"/>
    </reaction>
</comment>
<dbReference type="NCBIfam" id="TIGR01697">
    <property type="entry name" value="PNPH-PUNA-XAPA"/>
    <property type="match status" value="1"/>
</dbReference>
<dbReference type="InterPro" id="IPR000845">
    <property type="entry name" value="Nucleoside_phosphorylase_d"/>
</dbReference>
<dbReference type="PANTHER" id="PTHR11904">
    <property type="entry name" value="METHYLTHIOADENOSINE/PURINE NUCLEOSIDE PHOSPHORYLASE"/>
    <property type="match status" value="1"/>
</dbReference>
<evidence type="ECO:0000256" key="4">
    <source>
        <dbReference type="ARBA" id="ARBA00013834"/>
    </source>
</evidence>
<comment type="caution">
    <text evidence="14">The sequence shown here is derived from an EMBL/GenBank/DDBJ whole genome shotgun (WGS) entry which is preliminary data.</text>
</comment>
<organism evidence="14 15">
    <name type="scientific">Mizuhopecten yessoensis</name>
    <name type="common">Japanese scallop</name>
    <name type="synonym">Patinopecten yessoensis</name>
    <dbReference type="NCBI Taxonomy" id="6573"/>
    <lineage>
        <taxon>Eukaryota</taxon>
        <taxon>Metazoa</taxon>
        <taxon>Spiralia</taxon>
        <taxon>Lophotrochozoa</taxon>
        <taxon>Mollusca</taxon>
        <taxon>Bivalvia</taxon>
        <taxon>Autobranchia</taxon>
        <taxon>Pteriomorphia</taxon>
        <taxon>Pectinida</taxon>
        <taxon>Pectinoidea</taxon>
        <taxon>Pectinidae</taxon>
        <taxon>Mizuhopecten</taxon>
    </lineage>
</organism>
<reference evidence="14 15" key="1">
    <citation type="journal article" date="2017" name="Nat. Ecol. Evol.">
        <title>Scallop genome provides insights into evolution of bilaterian karyotype and development.</title>
        <authorList>
            <person name="Wang S."/>
            <person name="Zhang J."/>
            <person name="Jiao W."/>
            <person name="Li J."/>
            <person name="Xun X."/>
            <person name="Sun Y."/>
            <person name="Guo X."/>
            <person name="Huan P."/>
            <person name="Dong B."/>
            <person name="Zhang L."/>
            <person name="Hu X."/>
            <person name="Sun X."/>
            <person name="Wang J."/>
            <person name="Zhao C."/>
            <person name="Wang Y."/>
            <person name="Wang D."/>
            <person name="Huang X."/>
            <person name="Wang R."/>
            <person name="Lv J."/>
            <person name="Li Y."/>
            <person name="Zhang Z."/>
            <person name="Liu B."/>
            <person name="Lu W."/>
            <person name="Hui Y."/>
            <person name="Liang J."/>
            <person name="Zhou Z."/>
            <person name="Hou R."/>
            <person name="Li X."/>
            <person name="Liu Y."/>
            <person name="Li H."/>
            <person name="Ning X."/>
            <person name="Lin Y."/>
            <person name="Zhao L."/>
            <person name="Xing Q."/>
            <person name="Dou J."/>
            <person name="Li Y."/>
            <person name="Mao J."/>
            <person name="Guo H."/>
            <person name="Dou H."/>
            <person name="Li T."/>
            <person name="Mu C."/>
            <person name="Jiang W."/>
            <person name="Fu Q."/>
            <person name="Fu X."/>
            <person name="Miao Y."/>
            <person name="Liu J."/>
            <person name="Yu Q."/>
            <person name="Li R."/>
            <person name="Liao H."/>
            <person name="Li X."/>
            <person name="Kong Y."/>
            <person name="Jiang Z."/>
            <person name="Chourrout D."/>
            <person name="Li R."/>
            <person name="Bao Z."/>
        </authorList>
    </citation>
    <scope>NUCLEOTIDE SEQUENCE [LARGE SCALE GENOMIC DNA]</scope>
    <source>
        <strain evidence="14 15">PY_sf001</strain>
    </source>
</reference>
<dbReference type="OrthoDB" id="10261782at2759"/>
<protein>
    <recommendedName>
        <fullName evidence="4 11">Purine nucleoside phosphorylase</fullName>
        <ecNumber evidence="3 11">2.4.2.1</ecNumber>
    </recommendedName>
    <alternativeName>
        <fullName evidence="11">Inosine-guanosine phosphorylase</fullName>
    </alternativeName>
</protein>
<name>A0A210QMZ5_MIZYE</name>
<proteinExistence type="inferred from homology"/>
<comment type="catalytic activity">
    <reaction evidence="8">
        <text>2'-deoxyguanosine + phosphate = 2-deoxy-alpha-D-ribose 1-phosphate + guanine</text>
        <dbReference type="Rhea" id="RHEA:27738"/>
        <dbReference type="ChEBI" id="CHEBI:16235"/>
        <dbReference type="ChEBI" id="CHEBI:17172"/>
        <dbReference type="ChEBI" id="CHEBI:43474"/>
        <dbReference type="ChEBI" id="CHEBI:57259"/>
        <dbReference type="EC" id="2.4.2.1"/>
    </reaction>
</comment>
<evidence type="ECO:0000259" key="13">
    <source>
        <dbReference type="Pfam" id="PF01048"/>
    </source>
</evidence>
<feature type="binding site" evidence="12">
    <location>
        <position position="254"/>
    </location>
    <ligand>
        <name>a purine D-ribonucleoside</name>
        <dbReference type="ChEBI" id="CHEBI:142355"/>
    </ligand>
</feature>
<dbReference type="AlphaFoldDB" id="A0A210QMZ5"/>
<evidence type="ECO:0000256" key="3">
    <source>
        <dbReference type="ARBA" id="ARBA00011886"/>
    </source>
</evidence>
<dbReference type="InterPro" id="IPR035994">
    <property type="entry name" value="Nucleoside_phosphorylase_sf"/>
</dbReference>
<comment type="catalytic activity">
    <reaction evidence="7">
        <text>inosine + phosphate = alpha-D-ribose 1-phosphate + hypoxanthine</text>
        <dbReference type="Rhea" id="RHEA:27646"/>
        <dbReference type="ChEBI" id="CHEBI:17368"/>
        <dbReference type="ChEBI" id="CHEBI:17596"/>
        <dbReference type="ChEBI" id="CHEBI:43474"/>
        <dbReference type="ChEBI" id="CHEBI:57720"/>
        <dbReference type="EC" id="2.4.2.1"/>
    </reaction>
</comment>
<dbReference type="PIRSF" id="PIRSF000477">
    <property type="entry name" value="PurNPase"/>
    <property type="match status" value="1"/>
</dbReference>
<dbReference type="NCBIfam" id="NF006054">
    <property type="entry name" value="PRK08202.1"/>
    <property type="match status" value="1"/>
</dbReference>
<dbReference type="STRING" id="6573.A0A210QMZ5"/>
<dbReference type="UniPathway" id="UPA00606"/>
<dbReference type="InterPro" id="IPR011270">
    <property type="entry name" value="Pur_Nuc_Pase_Ino/Guo-sp"/>
</dbReference>
<accession>A0A210QMZ5</accession>
<keyword evidence="15" id="KW-1185">Reference proteome</keyword>
<dbReference type="CDD" id="cd09009">
    <property type="entry name" value="PNP-EcPNPII_like"/>
    <property type="match status" value="1"/>
</dbReference>
<dbReference type="FunFam" id="3.40.50.1580:FF:000004">
    <property type="entry name" value="Purine nucleoside phosphorylase"/>
    <property type="match status" value="1"/>
</dbReference>
<evidence type="ECO:0000256" key="10">
    <source>
        <dbReference type="ARBA" id="ARBA00023970"/>
    </source>
</evidence>
<dbReference type="NCBIfam" id="TIGR01700">
    <property type="entry name" value="PNPH"/>
    <property type="match status" value="1"/>
</dbReference>